<dbReference type="CTD" id="109317623"/>
<keyword evidence="3" id="KW-1185">Reference proteome</keyword>
<feature type="compositionally biased region" description="Basic and acidic residues" evidence="1">
    <location>
        <begin position="39"/>
        <end position="55"/>
    </location>
</feature>
<dbReference type="GeneID" id="110198100"/>
<evidence type="ECO:0000313" key="3">
    <source>
        <dbReference type="Proteomes" id="UP000515140"/>
    </source>
</evidence>
<feature type="region of interest" description="Disordered" evidence="1">
    <location>
        <begin position="39"/>
        <end position="132"/>
    </location>
</feature>
<feature type="compositionally biased region" description="Acidic residues" evidence="1">
    <location>
        <begin position="56"/>
        <end position="90"/>
    </location>
</feature>
<gene>
    <name evidence="4" type="primary">CUNH2orf72</name>
</gene>
<evidence type="ECO:0000313" key="4">
    <source>
        <dbReference type="RefSeq" id="XP_020827911.1"/>
    </source>
</evidence>
<feature type="compositionally biased region" description="Low complexity" evidence="1">
    <location>
        <begin position="115"/>
        <end position="131"/>
    </location>
</feature>
<protein>
    <submittedName>
        <fullName evidence="4">LOW QUALITY PROTEIN: uncharacterized protein C2orf72 homolog</fullName>
    </submittedName>
</protein>
<evidence type="ECO:0000256" key="1">
    <source>
        <dbReference type="SAM" id="MobiDB-lite"/>
    </source>
</evidence>
<evidence type="ECO:0000259" key="2">
    <source>
        <dbReference type="Pfam" id="PF15443"/>
    </source>
</evidence>
<accession>A0A6P5J9Y4</accession>
<dbReference type="InParanoid" id="A0A6P5J9Y4"/>
<dbReference type="RefSeq" id="XP_020827911.1">
    <property type="nucleotide sequence ID" value="XM_020972252.1"/>
</dbReference>
<dbReference type="FunCoup" id="A0A6P5J9Y4">
    <property type="interactions" value="61"/>
</dbReference>
<dbReference type="PANTHER" id="PTHR35675">
    <property type="entry name" value="HYPOTHETICAL PROTEIN LOC100362216"/>
    <property type="match status" value="1"/>
</dbReference>
<dbReference type="Pfam" id="PF15443">
    <property type="entry name" value="DUF4630"/>
    <property type="match status" value="1"/>
</dbReference>
<proteinExistence type="predicted"/>
<organism evidence="3 4">
    <name type="scientific">Phascolarctos cinereus</name>
    <name type="common">Koala</name>
    <dbReference type="NCBI Taxonomy" id="38626"/>
    <lineage>
        <taxon>Eukaryota</taxon>
        <taxon>Metazoa</taxon>
        <taxon>Chordata</taxon>
        <taxon>Craniata</taxon>
        <taxon>Vertebrata</taxon>
        <taxon>Euteleostomi</taxon>
        <taxon>Mammalia</taxon>
        <taxon>Metatheria</taxon>
        <taxon>Diprotodontia</taxon>
        <taxon>Phascolarctidae</taxon>
        <taxon>Phascolarctos</taxon>
    </lineage>
</organism>
<dbReference type="KEGG" id="pcw:110198100"/>
<dbReference type="AlphaFoldDB" id="A0A6P5J9Y4"/>
<dbReference type="PANTHER" id="PTHR35675:SF1">
    <property type="entry name" value="RIKEN CDNA 2810459M11 GENE"/>
    <property type="match status" value="1"/>
</dbReference>
<reference evidence="4" key="1">
    <citation type="submission" date="2025-08" db="UniProtKB">
        <authorList>
            <consortium name="RefSeq"/>
        </authorList>
    </citation>
    <scope>IDENTIFICATION</scope>
    <source>
        <tissue evidence="4">Spleen</tissue>
    </source>
</reference>
<name>A0A6P5J9Y4_PHACI</name>
<feature type="domain" description="C2orf72-like C-terminal" evidence="2">
    <location>
        <begin position="194"/>
        <end position="337"/>
    </location>
</feature>
<dbReference type="Proteomes" id="UP000515140">
    <property type="component" value="Unplaced"/>
</dbReference>
<sequence length="343" mass="37012">MERGVAEAAGPGDLLQALLEGAGGRGRVLLVAELWEREQSRSLMRDFARHVFPEPREEEEEEEEEAEEKEEEEEEEEGGGGEEEEEEEEEARAAGSKPGGPQEAEAGEASGKPGGPQEAAAARAPGSGPPERAIRSPLVFVLCREASLRAPEPRLRLREILRDVRARRRQRPRWRPRWRPLPWGHAGDCGGGGGAALVGVLVEEPGGGRANSQGAEEGSEAEAMHLLEALLRSVFGRDAGGPVQAASYCPVRPSSAAEVQSAACRALRAAAGQRPPERLRERLGFQRLLGCFPWSSWSRRKGWANTTTTSPAEDGFQDPSEELALTVLSPNGHCEDIEGRTGA</sequence>
<dbReference type="InterPro" id="IPR027868">
    <property type="entry name" value="C2orf72-like_C"/>
</dbReference>